<comment type="caution">
    <text evidence="1">The sequence shown here is derived from an EMBL/GenBank/DDBJ whole genome shotgun (WGS) entry which is preliminary data.</text>
</comment>
<keyword evidence="2" id="KW-1185">Reference proteome</keyword>
<name>A0ABR7TYJ8_9BRAD</name>
<organism evidence="1 2">
    <name type="scientific">Bradyrhizobium campsiandrae</name>
    <dbReference type="NCBI Taxonomy" id="1729892"/>
    <lineage>
        <taxon>Bacteria</taxon>
        <taxon>Pseudomonadati</taxon>
        <taxon>Pseudomonadota</taxon>
        <taxon>Alphaproteobacteria</taxon>
        <taxon>Hyphomicrobiales</taxon>
        <taxon>Nitrobacteraceae</taxon>
        <taxon>Bradyrhizobium</taxon>
    </lineage>
</organism>
<accession>A0ABR7TYJ8</accession>
<dbReference type="Proteomes" id="UP000639516">
    <property type="component" value="Unassembled WGS sequence"/>
</dbReference>
<dbReference type="EMBL" id="JAATTO010000001">
    <property type="protein sequence ID" value="MBC9976671.1"/>
    <property type="molecule type" value="Genomic_DNA"/>
</dbReference>
<evidence type="ECO:0000313" key="2">
    <source>
        <dbReference type="Proteomes" id="UP000639516"/>
    </source>
</evidence>
<dbReference type="InterPro" id="IPR043019">
    <property type="entry name" value="GrlR_sf"/>
</dbReference>
<reference evidence="1 2" key="1">
    <citation type="journal article" date="2020" name="Arch. Microbiol.">
        <title>Bradyrhizobium campsiandrae sp. nov., a nitrogen-fixing bacterial strain isolated from a native leguminous tree from the Amazon adapted to flooded conditions.</title>
        <authorList>
            <person name="Cabral Michel D."/>
            <person name="Martins da Costa E."/>
            <person name="Azarias Guimaraes A."/>
            <person name="Soares de Carvalho T."/>
            <person name="Santos de Castro Caputo P."/>
            <person name="Willems A."/>
            <person name="de Souza Moreira F.M."/>
        </authorList>
    </citation>
    <scope>NUCLEOTIDE SEQUENCE [LARGE SCALE GENOMIC DNA]</scope>
    <source>
        <strain evidence="2">INPA 384B</strain>
    </source>
</reference>
<protein>
    <recommendedName>
        <fullName evidence="3">T3SS negative regulator,GrlR</fullName>
    </recommendedName>
</protein>
<evidence type="ECO:0008006" key="3">
    <source>
        <dbReference type="Google" id="ProtNLM"/>
    </source>
</evidence>
<proteinExistence type="predicted"/>
<dbReference type="Gene3D" id="2.40.128.380">
    <property type="entry name" value="T3SS negative regulator GrlR"/>
    <property type="match status" value="1"/>
</dbReference>
<evidence type="ECO:0000313" key="1">
    <source>
        <dbReference type="EMBL" id="MBC9976671.1"/>
    </source>
</evidence>
<sequence length="119" mass="12494">MITPGRYSVWFRTPVREGAGVVEFGPDGKLTGGDSTFAYAGDWTQQGEHFKASLSARRVEPGPPGVFGLDEIDIVVSGRSVDGSSTMCTGFAKQAPGLKLEVELVRIVGDHGGGAPDRA</sequence>
<gene>
    <name evidence="1" type="ORF">HA482_00410</name>
</gene>